<dbReference type="GO" id="GO:0004425">
    <property type="term" value="F:indole-3-glycerol-phosphate synthase activity"/>
    <property type="evidence" value="ECO:0007669"/>
    <property type="project" value="UniProtKB-UniRule"/>
</dbReference>
<evidence type="ECO:0000313" key="11">
    <source>
        <dbReference type="EMBL" id="MBB6446358.1"/>
    </source>
</evidence>
<keyword evidence="5 9" id="KW-0210">Decarboxylase</keyword>
<evidence type="ECO:0000313" key="12">
    <source>
        <dbReference type="Proteomes" id="UP000531594"/>
    </source>
</evidence>
<evidence type="ECO:0000256" key="1">
    <source>
        <dbReference type="ARBA" id="ARBA00001633"/>
    </source>
</evidence>
<dbReference type="CDD" id="cd00331">
    <property type="entry name" value="IGPS"/>
    <property type="match status" value="1"/>
</dbReference>
<proteinExistence type="inferred from homology"/>
<dbReference type="RefSeq" id="WP_184527307.1">
    <property type="nucleotide sequence ID" value="NZ_JACHGK010000011.1"/>
</dbReference>
<evidence type="ECO:0000256" key="2">
    <source>
        <dbReference type="ARBA" id="ARBA00004696"/>
    </source>
</evidence>
<feature type="domain" description="Indole-3-glycerol phosphate synthase" evidence="10">
    <location>
        <begin position="5"/>
        <end position="252"/>
    </location>
</feature>
<comment type="pathway">
    <text evidence="2 9">Amino-acid biosynthesis; L-tryptophan biosynthesis; L-tryptophan from chorismate: step 4/5.</text>
</comment>
<evidence type="ECO:0000256" key="4">
    <source>
        <dbReference type="ARBA" id="ARBA00022605"/>
    </source>
</evidence>
<dbReference type="HAMAP" id="MF_00134_B">
    <property type="entry name" value="IGPS_B"/>
    <property type="match status" value="1"/>
</dbReference>
<dbReference type="NCBIfam" id="NF001371">
    <property type="entry name" value="PRK00278.1-3"/>
    <property type="match status" value="1"/>
</dbReference>
<dbReference type="GO" id="GO:0004640">
    <property type="term" value="F:phosphoribosylanthranilate isomerase activity"/>
    <property type="evidence" value="ECO:0007669"/>
    <property type="project" value="TreeGrafter"/>
</dbReference>
<reference evidence="11 12" key="1">
    <citation type="submission" date="2020-08" db="EMBL/GenBank/DDBJ databases">
        <title>Genomic Encyclopedia of Type Strains, Phase IV (KMG-IV): sequencing the most valuable type-strain genomes for metagenomic binning, comparative biology and taxonomic classification.</title>
        <authorList>
            <person name="Goeker M."/>
        </authorList>
    </citation>
    <scope>NUCLEOTIDE SEQUENCE [LARGE SCALE GENOMIC DNA]</scope>
    <source>
        <strain evidence="11 12">DSM 5391</strain>
    </source>
</reference>
<dbReference type="InterPro" id="IPR001468">
    <property type="entry name" value="Indole-3-GlycerolPSynthase_CS"/>
</dbReference>
<dbReference type="UniPathway" id="UPA00035">
    <property type="reaction ID" value="UER00043"/>
</dbReference>
<dbReference type="AlphaFoldDB" id="A0A7X0HT65"/>
<evidence type="ECO:0000256" key="6">
    <source>
        <dbReference type="ARBA" id="ARBA00022822"/>
    </source>
</evidence>
<protein>
    <recommendedName>
        <fullName evidence="9">Indole-3-glycerol phosphate synthase</fullName>
        <shortName evidence="9">IGPS</shortName>
        <ecNumber evidence="9">4.1.1.48</ecNumber>
    </recommendedName>
</protein>
<dbReference type="InterPro" id="IPR011060">
    <property type="entry name" value="RibuloseP-bd_barrel"/>
</dbReference>
<keyword evidence="4 9" id="KW-0028">Amino-acid biosynthesis</keyword>
<dbReference type="NCBIfam" id="NF001377">
    <property type="entry name" value="PRK00278.2-4"/>
    <property type="match status" value="1"/>
</dbReference>
<dbReference type="PANTHER" id="PTHR22854:SF2">
    <property type="entry name" value="INDOLE-3-GLYCEROL-PHOSPHATE SYNTHASE"/>
    <property type="match status" value="1"/>
</dbReference>
<evidence type="ECO:0000256" key="7">
    <source>
        <dbReference type="ARBA" id="ARBA00023141"/>
    </source>
</evidence>
<dbReference type="Proteomes" id="UP000531594">
    <property type="component" value="Unassembled WGS sequence"/>
</dbReference>
<evidence type="ECO:0000256" key="3">
    <source>
        <dbReference type="ARBA" id="ARBA00008737"/>
    </source>
</evidence>
<keyword evidence="6 9" id="KW-0822">Tryptophan biosynthesis</keyword>
<evidence type="ECO:0000256" key="8">
    <source>
        <dbReference type="ARBA" id="ARBA00023239"/>
    </source>
</evidence>
<dbReference type="EMBL" id="JACHGK010000011">
    <property type="protein sequence ID" value="MBB6446358.1"/>
    <property type="molecule type" value="Genomic_DNA"/>
</dbReference>
<dbReference type="PROSITE" id="PS00614">
    <property type="entry name" value="IGPS"/>
    <property type="match status" value="1"/>
</dbReference>
<keyword evidence="8 9" id="KW-0456">Lyase</keyword>
<dbReference type="SUPFAM" id="SSF51366">
    <property type="entry name" value="Ribulose-phoshate binding barrel"/>
    <property type="match status" value="1"/>
</dbReference>
<gene>
    <name evidence="9" type="primary">trpC</name>
    <name evidence="11" type="ORF">HNR53_003017</name>
</gene>
<sequence>MATILDAILSEKQIEVEKLKKQTVNQSAVEHKHHSFISILKNAEELSIIAEFKRASPSKGDINTGLSPAEQTRSYIQYGASAVSVLTDKVFFKGSIHDLEDVRKTIEAPILNKDFIIDPTQIDVAKRAGADIILLIVAAMDEDKLMSLYQYATDLGLEVLIEVHNEAELEVALKTGGQLIGVNNRDLKTFEVDLSVTERLAPMVKKTGAFLISESGIRTLEDVKRVVAAGANGILVGETFMRADSLADTLKQMKLPLQRETRI</sequence>
<evidence type="ECO:0000256" key="9">
    <source>
        <dbReference type="HAMAP-Rule" id="MF_00134"/>
    </source>
</evidence>
<evidence type="ECO:0000259" key="10">
    <source>
        <dbReference type="Pfam" id="PF00218"/>
    </source>
</evidence>
<comment type="caution">
    <text evidence="11">The sequence shown here is derived from an EMBL/GenBank/DDBJ whole genome shotgun (WGS) entry which is preliminary data.</text>
</comment>
<dbReference type="PANTHER" id="PTHR22854">
    <property type="entry name" value="TRYPTOPHAN BIOSYNTHESIS PROTEIN"/>
    <property type="match status" value="1"/>
</dbReference>
<dbReference type="HAMAP" id="MF_00134_A">
    <property type="entry name" value="IGPS_A"/>
    <property type="match status" value="1"/>
</dbReference>
<organism evidence="11 12">
    <name type="scientific">Bacillus benzoevorans</name>
    <dbReference type="NCBI Taxonomy" id="1456"/>
    <lineage>
        <taxon>Bacteria</taxon>
        <taxon>Bacillati</taxon>
        <taxon>Bacillota</taxon>
        <taxon>Bacilli</taxon>
        <taxon>Bacillales</taxon>
        <taxon>Bacillaceae</taxon>
        <taxon>Bacillus</taxon>
    </lineage>
</organism>
<dbReference type="EC" id="4.1.1.48" evidence="9"/>
<dbReference type="Pfam" id="PF00218">
    <property type="entry name" value="IGPS"/>
    <property type="match status" value="1"/>
</dbReference>
<name>A0A7X0HT65_9BACI</name>
<dbReference type="FunFam" id="3.20.20.70:FF:000024">
    <property type="entry name" value="Indole-3-glycerol phosphate synthase"/>
    <property type="match status" value="1"/>
</dbReference>
<evidence type="ECO:0000256" key="5">
    <source>
        <dbReference type="ARBA" id="ARBA00022793"/>
    </source>
</evidence>
<comment type="catalytic activity">
    <reaction evidence="1 9">
        <text>1-(2-carboxyphenylamino)-1-deoxy-D-ribulose 5-phosphate + H(+) = (1S,2R)-1-C-(indol-3-yl)glycerol 3-phosphate + CO2 + H2O</text>
        <dbReference type="Rhea" id="RHEA:23476"/>
        <dbReference type="ChEBI" id="CHEBI:15377"/>
        <dbReference type="ChEBI" id="CHEBI:15378"/>
        <dbReference type="ChEBI" id="CHEBI:16526"/>
        <dbReference type="ChEBI" id="CHEBI:58613"/>
        <dbReference type="ChEBI" id="CHEBI:58866"/>
        <dbReference type="EC" id="4.1.1.48"/>
    </reaction>
</comment>
<dbReference type="Gene3D" id="3.20.20.70">
    <property type="entry name" value="Aldolase class I"/>
    <property type="match status" value="1"/>
</dbReference>
<accession>A0A7X0HT65</accession>
<dbReference type="InterPro" id="IPR013798">
    <property type="entry name" value="Indole-3-glycerol_P_synth_dom"/>
</dbReference>
<comment type="similarity">
    <text evidence="3 9">Belongs to the TrpC family.</text>
</comment>
<keyword evidence="12" id="KW-1185">Reference proteome</keyword>
<dbReference type="InterPro" id="IPR013785">
    <property type="entry name" value="Aldolase_TIM"/>
</dbReference>
<dbReference type="GO" id="GO:0000162">
    <property type="term" value="P:L-tryptophan biosynthetic process"/>
    <property type="evidence" value="ECO:0007669"/>
    <property type="project" value="UniProtKB-UniRule"/>
</dbReference>
<dbReference type="InterPro" id="IPR045186">
    <property type="entry name" value="Indole-3-glycerol_P_synth"/>
</dbReference>
<keyword evidence="7 9" id="KW-0057">Aromatic amino acid biosynthesis</keyword>